<accession>R7S2X6</accession>
<feature type="region of interest" description="Disordered" evidence="1">
    <location>
        <begin position="283"/>
        <end position="302"/>
    </location>
</feature>
<feature type="compositionally biased region" description="Basic and acidic residues" evidence="1">
    <location>
        <begin position="292"/>
        <end position="302"/>
    </location>
</feature>
<feature type="region of interest" description="Disordered" evidence="1">
    <location>
        <begin position="1"/>
        <end position="25"/>
    </location>
</feature>
<keyword evidence="3" id="KW-1185">Reference proteome</keyword>
<dbReference type="AlphaFoldDB" id="R7S2X6"/>
<protein>
    <recommendedName>
        <fullName evidence="4">F-box domain-containing protein</fullName>
    </recommendedName>
</protein>
<dbReference type="OrthoDB" id="2998253at2759"/>
<reference evidence="3" key="1">
    <citation type="journal article" date="2012" name="Science">
        <title>The Paleozoic origin of enzymatic lignin decomposition reconstructed from 31 fungal genomes.</title>
        <authorList>
            <person name="Floudas D."/>
            <person name="Binder M."/>
            <person name="Riley R."/>
            <person name="Barry K."/>
            <person name="Blanchette R.A."/>
            <person name="Henrissat B."/>
            <person name="Martinez A.T."/>
            <person name="Otillar R."/>
            <person name="Spatafora J.W."/>
            <person name="Yadav J.S."/>
            <person name="Aerts A."/>
            <person name="Benoit I."/>
            <person name="Boyd A."/>
            <person name="Carlson A."/>
            <person name="Copeland A."/>
            <person name="Coutinho P.M."/>
            <person name="de Vries R.P."/>
            <person name="Ferreira P."/>
            <person name="Findley K."/>
            <person name="Foster B."/>
            <person name="Gaskell J."/>
            <person name="Glotzer D."/>
            <person name="Gorecki P."/>
            <person name="Heitman J."/>
            <person name="Hesse C."/>
            <person name="Hori C."/>
            <person name="Igarashi K."/>
            <person name="Jurgens J.A."/>
            <person name="Kallen N."/>
            <person name="Kersten P."/>
            <person name="Kohler A."/>
            <person name="Kuees U."/>
            <person name="Kumar T.K.A."/>
            <person name="Kuo A."/>
            <person name="LaButti K."/>
            <person name="Larrondo L.F."/>
            <person name="Lindquist E."/>
            <person name="Ling A."/>
            <person name="Lombard V."/>
            <person name="Lucas S."/>
            <person name="Lundell T."/>
            <person name="Martin R."/>
            <person name="McLaughlin D.J."/>
            <person name="Morgenstern I."/>
            <person name="Morin E."/>
            <person name="Murat C."/>
            <person name="Nagy L.G."/>
            <person name="Nolan M."/>
            <person name="Ohm R.A."/>
            <person name="Patyshakuliyeva A."/>
            <person name="Rokas A."/>
            <person name="Ruiz-Duenas F.J."/>
            <person name="Sabat G."/>
            <person name="Salamov A."/>
            <person name="Samejima M."/>
            <person name="Schmutz J."/>
            <person name="Slot J.C."/>
            <person name="St John F."/>
            <person name="Stenlid J."/>
            <person name="Sun H."/>
            <person name="Sun S."/>
            <person name="Syed K."/>
            <person name="Tsang A."/>
            <person name="Wiebenga A."/>
            <person name="Young D."/>
            <person name="Pisabarro A."/>
            <person name="Eastwood D.C."/>
            <person name="Martin F."/>
            <person name="Cullen D."/>
            <person name="Grigoriev I.V."/>
            <person name="Hibbett D.S."/>
        </authorList>
    </citation>
    <scope>NUCLEOTIDE SEQUENCE [LARGE SCALE GENOMIC DNA]</scope>
    <source>
        <strain evidence="3">HHB-11173 SS5</strain>
    </source>
</reference>
<evidence type="ECO:0000313" key="2">
    <source>
        <dbReference type="EMBL" id="EIN03606.1"/>
    </source>
</evidence>
<organism evidence="2 3">
    <name type="scientific">Punctularia strigosozonata (strain HHB-11173)</name>
    <name type="common">White-rot fungus</name>
    <dbReference type="NCBI Taxonomy" id="741275"/>
    <lineage>
        <taxon>Eukaryota</taxon>
        <taxon>Fungi</taxon>
        <taxon>Dikarya</taxon>
        <taxon>Basidiomycota</taxon>
        <taxon>Agaricomycotina</taxon>
        <taxon>Agaricomycetes</taxon>
        <taxon>Corticiales</taxon>
        <taxon>Punctulariaceae</taxon>
        <taxon>Punctularia</taxon>
    </lineage>
</organism>
<evidence type="ECO:0000256" key="1">
    <source>
        <dbReference type="SAM" id="MobiDB-lite"/>
    </source>
</evidence>
<evidence type="ECO:0008006" key="4">
    <source>
        <dbReference type="Google" id="ProtNLM"/>
    </source>
</evidence>
<dbReference type="GeneID" id="18880284"/>
<dbReference type="RefSeq" id="XP_007389093.1">
    <property type="nucleotide sequence ID" value="XM_007389031.1"/>
</dbReference>
<gene>
    <name evidence="2" type="ORF">PUNSTDRAFT_139332</name>
</gene>
<dbReference type="Proteomes" id="UP000054196">
    <property type="component" value="Unassembled WGS sequence"/>
</dbReference>
<evidence type="ECO:0000313" key="3">
    <source>
        <dbReference type="Proteomes" id="UP000054196"/>
    </source>
</evidence>
<feature type="region of interest" description="Disordered" evidence="1">
    <location>
        <begin position="83"/>
        <end position="106"/>
    </location>
</feature>
<proteinExistence type="predicted"/>
<dbReference type="KEGG" id="psq:PUNSTDRAFT_139332"/>
<dbReference type="EMBL" id="JH687560">
    <property type="protein sequence ID" value="EIN03606.1"/>
    <property type="molecule type" value="Genomic_DNA"/>
</dbReference>
<dbReference type="HOGENOM" id="CLU_921793_0_0_1"/>
<sequence>MLRRPGNLGESEHRHRGALSDPPAVTSSYLEVRDEGPYASGSMPLQGGNGSYTLMAGETFRSLSGGYGGSSTYGSSDHYGYEGVAGGSQRSSSSRDTHSFSYTGFQMPSPADESRYRIDSQIGHWLEQIRGLCESRNRLSPIYKLPNEILSYIFCYCMPSSKDNAHAPSSYMFLENASELWLRSNGATKTVLPLLVESSPKRNPLSVKPILLPAVRRIRFNFEQRRPSQDLLSRMRNLLTRRHKLTNGTLAYTLFNGSLRYPELEKLRQVAGGVELVEELYGAGAPSDGELDLGHEQESDDE</sequence>
<name>R7S2X6_PUNST</name>